<protein>
    <submittedName>
        <fullName evidence="2">Uncharacterized protein</fullName>
    </submittedName>
</protein>
<keyword evidence="1" id="KW-0812">Transmembrane</keyword>
<evidence type="ECO:0000313" key="2">
    <source>
        <dbReference type="EMBL" id="GEQ35674.1"/>
    </source>
</evidence>
<organism evidence="2 3">
    <name type="scientific">Marinilactibacillus psychrotolerans</name>
    <dbReference type="NCBI Taxonomy" id="191770"/>
    <lineage>
        <taxon>Bacteria</taxon>
        <taxon>Bacillati</taxon>
        <taxon>Bacillota</taxon>
        <taxon>Bacilli</taxon>
        <taxon>Lactobacillales</taxon>
        <taxon>Carnobacteriaceae</taxon>
        <taxon>Marinilactibacillus</taxon>
    </lineage>
</organism>
<gene>
    <name evidence="2" type="ORF">M132T_11820</name>
</gene>
<evidence type="ECO:0000256" key="1">
    <source>
        <dbReference type="SAM" id="Phobius"/>
    </source>
</evidence>
<dbReference type="AlphaFoldDB" id="A0AAV3WPR7"/>
<accession>A0AAV3WPR7</accession>
<proteinExistence type="predicted"/>
<feature type="transmembrane region" description="Helical" evidence="1">
    <location>
        <begin position="7"/>
        <end position="28"/>
    </location>
</feature>
<keyword evidence="1" id="KW-0472">Membrane</keyword>
<name>A0AAV3WPR7_9LACT</name>
<keyword evidence="1" id="KW-1133">Transmembrane helix</keyword>
<feature type="transmembrane region" description="Helical" evidence="1">
    <location>
        <begin position="40"/>
        <end position="63"/>
    </location>
</feature>
<sequence length="74" mass="8589">MKEISPYVKLIFNIICSFIIFMIPNILVRTISDAGYSGEMFVSIYVTKTTIYVLILIIIMVSVNKFFSHFEKED</sequence>
<dbReference type="EMBL" id="BKBI01000007">
    <property type="protein sequence ID" value="GEQ35674.1"/>
    <property type="molecule type" value="Genomic_DNA"/>
</dbReference>
<reference evidence="2" key="1">
    <citation type="submission" date="2019-08" db="EMBL/GenBank/DDBJ databases">
        <title>Marinilactibacillus psychrotolerans M13-2T whole genome sequencing project.</title>
        <authorList>
            <person name="Ishikawa M."/>
            <person name="Suzuki T."/>
            <person name="Matsutani M."/>
        </authorList>
    </citation>
    <scope>NUCLEOTIDE SEQUENCE</scope>
    <source>
        <strain evidence="2">M13-2T</strain>
    </source>
</reference>
<evidence type="ECO:0000313" key="3">
    <source>
        <dbReference type="Proteomes" id="UP000887127"/>
    </source>
</evidence>
<comment type="caution">
    <text evidence="2">The sequence shown here is derived from an EMBL/GenBank/DDBJ whole genome shotgun (WGS) entry which is preliminary data.</text>
</comment>
<dbReference type="Proteomes" id="UP000887127">
    <property type="component" value="Unassembled WGS sequence"/>
</dbReference>